<evidence type="ECO:0000313" key="2">
    <source>
        <dbReference type="Proteomes" id="UP001374584"/>
    </source>
</evidence>
<organism evidence="1 2">
    <name type="scientific">Phaseolus coccineus</name>
    <name type="common">Scarlet runner bean</name>
    <name type="synonym">Phaseolus multiflorus</name>
    <dbReference type="NCBI Taxonomy" id="3886"/>
    <lineage>
        <taxon>Eukaryota</taxon>
        <taxon>Viridiplantae</taxon>
        <taxon>Streptophyta</taxon>
        <taxon>Embryophyta</taxon>
        <taxon>Tracheophyta</taxon>
        <taxon>Spermatophyta</taxon>
        <taxon>Magnoliopsida</taxon>
        <taxon>eudicotyledons</taxon>
        <taxon>Gunneridae</taxon>
        <taxon>Pentapetalae</taxon>
        <taxon>rosids</taxon>
        <taxon>fabids</taxon>
        <taxon>Fabales</taxon>
        <taxon>Fabaceae</taxon>
        <taxon>Papilionoideae</taxon>
        <taxon>50 kb inversion clade</taxon>
        <taxon>NPAAA clade</taxon>
        <taxon>indigoferoid/millettioid clade</taxon>
        <taxon>Phaseoleae</taxon>
        <taxon>Phaseolus</taxon>
    </lineage>
</organism>
<proteinExistence type="predicted"/>
<sequence>MDTIPPCLRVLVTTPSTPPMSTLTLALDVSRKPGATVDRWSEEKSTSVVRRETGHRCSFIYIALVSAIENDAKAAEWVNGLDAGLYVRGSPPPDLGTDQMPDRQNG</sequence>
<name>A0AAN9QCI3_PHACN</name>
<dbReference type="AlphaFoldDB" id="A0AAN9QCI3"/>
<dbReference type="Proteomes" id="UP001374584">
    <property type="component" value="Unassembled WGS sequence"/>
</dbReference>
<dbReference type="EMBL" id="JAYMYR010000076">
    <property type="protein sequence ID" value="KAK7326163.1"/>
    <property type="molecule type" value="Genomic_DNA"/>
</dbReference>
<gene>
    <name evidence="1" type="ORF">VNO80_33238</name>
</gene>
<evidence type="ECO:0000313" key="1">
    <source>
        <dbReference type="EMBL" id="KAK7326163.1"/>
    </source>
</evidence>
<keyword evidence="2" id="KW-1185">Reference proteome</keyword>
<accession>A0AAN9QCI3</accession>
<reference evidence="1 2" key="1">
    <citation type="submission" date="2024-01" db="EMBL/GenBank/DDBJ databases">
        <title>The genomes of 5 underutilized Papilionoideae crops provide insights into root nodulation and disease resistanc.</title>
        <authorList>
            <person name="Jiang F."/>
        </authorList>
    </citation>
    <scope>NUCLEOTIDE SEQUENCE [LARGE SCALE GENOMIC DNA]</scope>
    <source>
        <strain evidence="1">JINMINGXINNONG_FW02</strain>
        <tissue evidence="1">Leaves</tissue>
    </source>
</reference>
<comment type="caution">
    <text evidence="1">The sequence shown here is derived from an EMBL/GenBank/DDBJ whole genome shotgun (WGS) entry which is preliminary data.</text>
</comment>
<protein>
    <submittedName>
        <fullName evidence="1">Uncharacterized protein</fullName>
    </submittedName>
</protein>